<feature type="domain" description="YDG" evidence="13">
    <location>
        <begin position="215"/>
        <end position="366"/>
    </location>
</feature>
<dbReference type="GO" id="GO:0008270">
    <property type="term" value="F:zinc ion binding"/>
    <property type="evidence" value="ECO:0007669"/>
    <property type="project" value="InterPro"/>
</dbReference>
<protein>
    <submittedName>
        <fullName evidence="14">Histone-lysine N-methyltransferase, H3 lysine-9 specific SUVH1</fullName>
        <ecNumber evidence="14">2.1.1.43</ecNumber>
    </submittedName>
</protein>
<evidence type="ECO:0000256" key="9">
    <source>
        <dbReference type="SAM" id="MobiDB-lite"/>
    </source>
</evidence>
<dbReference type="PROSITE" id="PS51575">
    <property type="entry name" value="SAM_MT43_SUVAR39_2"/>
    <property type="match status" value="1"/>
</dbReference>
<dbReference type="Pfam" id="PF02182">
    <property type="entry name" value="SAD_SRA"/>
    <property type="match status" value="1"/>
</dbReference>
<dbReference type="InterPro" id="IPR003616">
    <property type="entry name" value="Post-SET_dom"/>
</dbReference>
<dbReference type="InterPro" id="IPR001214">
    <property type="entry name" value="SET_dom"/>
</dbReference>
<gene>
    <name evidence="14" type="primary">SUVH1</name>
    <name evidence="14" type="ORF">AXF42_Ash003997</name>
</gene>
<feature type="region of interest" description="Disordered" evidence="9">
    <location>
        <begin position="103"/>
        <end position="136"/>
    </location>
</feature>
<dbReference type="Gene3D" id="2.30.280.10">
    <property type="entry name" value="SRA-YDG"/>
    <property type="match status" value="1"/>
</dbReference>
<dbReference type="GO" id="GO:0005634">
    <property type="term" value="C:nucleus"/>
    <property type="evidence" value="ECO:0007669"/>
    <property type="project" value="UniProtKB-SubCell"/>
</dbReference>
<dbReference type="GO" id="GO:0003690">
    <property type="term" value="F:double-stranded DNA binding"/>
    <property type="evidence" value="ECO:0007669"/>
    <property type="project" value="TreeGrafter"/>
</dbReference>
<keyword evidence="6" id="KW-0156">Chromatin regulator</keyword>
<reference evidence="14 15" key="1">
    <citation type="journal article" date="2017" name="Nature">
        <title>The Apostasia genome and the evolution of orchids.</title>
        <authorList>
            <person name="Zhang G.Q."/>
            <person name="Liu K.W."/>
            <person name="Li Z."/>
            <person name="Lohaus R."/>
            <person name="Hsiao Y.Y."/>
            <person name="Niu S.C."/>
            <person name="Wang J.Y."/>
            <person name="Lin Y.C."/>
            <person name="Xu Q."/>
            <person name="Chen L.J."/>
            <person name="Yoshida K."/>
            <person name="Fujiwara S."/>
            <person name="Wang Z.W."/>
            <person name="Zhang Y.Q."/>
            <person name="Mitsuda N."/>
            <person name="Wang M."/>
            <person name="Liu G.H."/>
            <person name="Pecoraro L."/>
            <person name="Huang H.X."/>
            <person name="Xiao X.J."/>
            <person name="Lin M."/>
            <person name="Wu X.Y."/>
            <person name="Wu W.L."/>
            <person name="Chen Y.Y."/>
            <person name="Chang S.B."/>
            <person name="Sakamoto S."/>
            <person name="Ohme-Takagi M."/>
            <person name="Yagi M."/>
            <person name="Zeng S.J."/>
            <person name="Shen C.Y."/>
            <person name="Yeh C.M."/>
            <person name="Luo Y.B."/>
            <person name="Tsai W.C."/>
            <person name="Van de Peer Y."/>
            <person name="Liu Z.J."/>
        </authorList>
    </citation>
    <scope>NUCLEOTIDE SEQUENCE [LARGE SCALE GENOMIC DNA]</scope>
    <source>
        <strain evidence="15">cv. Shenzhen</strain>
        <tissue evidence="14">Stem</tissue>
    </source>
</reference>
<dbReference type="PROSITE" id="PS50867">
    <property type="entry name" value="PRE_SET"/>
    <property type="match status" value="1"/>
</dbReference>
<keyword evidence="3 14" id="KW-0489">Methyltransferase</keyword>
<dbReference type="GO" id="GO:0005694">
    <property type="term" value="C:chromosome"/>
    <property type="evidence" value="ECO:0007669"/>
    <property type="project" value="UniProtKB-SubCell"/>
</dbReference>
<keyword evidence="15" id="KW-1185">Reference proteome</keyword>
<dbReference type="InterPro" id="IPR046341">
    <property type="entry name" value="SET_dom_sf"/>
</dbReference>
<evidence type="ECO:0000256" key="4">
    <source>
        <dbReference type="ARBA" id="ARBA00022679"/>
    </source>
</evidence>
<sequence length="678" mass="74485">MEARPFSAKEDTVLDVKPLRSLAPMFPAPFGVNTTFNSSSPVPFVCVSPFGSPSGGGFPPGFPSSFAAADVFTQAANTGGSAVNGSYSAAFFQTPRSASINLDEDPVSTVRTSSSGRKVGRPRRLPLDGSETDGSERKRIQIRKKPQKITDLSIIRPLSLDPREAVEGVMMTFDALRRRLLQLDEVTDANTRPALKAGAIMMANDLRANVGKRIGHVPGVEIGDIFYFRIEMCVVGLHAPSMAGIDYMTTKNGDVDEPAAISVVSAGGYENEEGDVDFLIYTGQGGGGASKYFEKKQSDDQKLERGNLALEKSFHRGNAVRVVRSTKDMNSLTGRIYIFDGLYRIQESWMDKGKSGFNVFKYKLVREPGQAEGIAVWKRTEEWKTNPASRVNVILPDISSGIENLPVCLVNEVDNAKGPSHFTYSTRVRYLKPTSSMRPFQGCGCLSVCLPGDSNCSCAQQNGGSLPYNSSGLLVSRKAIIYECSSSCACSVNCRNRVTQKGIKVHFEVFKTKDRGWGLRSWDPIRAGTFICEYTGEVVDKVEVDYDGEEDQYVFRATYVDEKTLKWNYGPELLGEPSISQNEIFKPLPIIISSKNVGNVARFMNHSCSPNVFWQPVLYDHSEEGYPHIMFFALKHIPPMTQLTFDYGLSAGNGFDIFAGNQPKKCLCGSPNCRGFFG</sequence>
<dbReference type="SMART" id="SM00317">
    <property type="entry name" value="SET"/>
    <property type="match status" value="1"/>
</dbReference>
<dbReference type="Pfam" id="PF05033">
    <property type="entry name" value="Pre-SET"/>
    <property type="match status" value="1"/>
</dbReference>
<comment type="subcellular location">
    <subcellularLocation>
        <location evidence="1">Chromosome</location>
    </subcellularLocation>
    <subcellularLocation>
        <location evidence="8">Nucleus</location>
    </subcellularLocation>
</comment>
<dbReference type="GO" id="GO:0032259">
    <property type="term" value="P:methylation"/>
    <property type="evidence" value="ECO:0007669"/>
    <property type="project" value="UniProtKB-KW"/>
</dbReference>
<dbReference type="InterPro" id="IPR025794">
    <property type="entry name" value="H3-K9-MeTrfase_plant"/>
</dbReference>
<evidence type="ECO:0000256" key="3">
    <source>
        <dbReference type="ARBA" id="ARBA00022603"/>
    </source>
</evidence>
<dbReference type="InterPro" id="IPR015947">
    <property type="entry name" value="PUA-like_sf"/>
</dbReference>
<evidence type="ECO:0000256" key="1">
    <source>
        <dbReference type="ARBA" id="ARBA00004286"/>
    </source>
</evidence>
<proteinExistence type="predicted"/>
<dbReference type="PROSITE" id="PS51015">
    <property type="entry name" value="YDG"/>
    <property type="match status" value="1"/>
</dbReference>
<dbReference type="InterPro" id="IPR036987">
    <property type="entry name" value="SRA-YDG_sf"/>
</dbReference>
<dbReference type="PROSITE" id="PS50868">
    <property type="entry name" value="POST_SET"/>
    <property type="match status" value="1"/>
</dbReference>
<dbReference type="PANTHER" id="PTHR45660:SF13">
    <property type="entry name" value="HISTONE-LYSINE N-METHYLTRANSFERASE SETMAR"/>
    <property type="match status" value="1"/>
</dbReference>
<dbReference type="AlphaFoldDB" id="A0A2I0AII8"/>
<dbReference type="STRING" id="1088818.A0A2I0AII8"/>
<evidence type="ECO:0000256" key="7">
    <source>
        <dbReference type="ARBA" id="ARBA00023242"/>
    </source>
</evidence>
<keyword evidence="7 8" id="KW-0539">Nucleus</keyword>
<organism evidence="14 15">
    <name type="scientific">Apostasia shenzhenica</name>
    <dbReference type="NCBI Taxonomy" id="1088818"/>
    <lineage>
        <taxon>Eukaryota</taxon>
        <taxon>Viridiplantae</taxon>
        <taxon>Streptophyta</taxon>
        <taxon>Embryophyta</taxon>
        <taxon>Tracheophyta</taxon>
        <taxon>Spermatophyta</taxon>
        <taxon>Magnoliopsida</taxon>
        <taxon>Liliopsida</taxon>
        <taxon>Asparagales</taxon>
        <taxon>Orchidaceae</taxon>
        <taxon>Apostasioideae</taxon>
        <taxon>Apostasia</taxon>
    </lineage>
</organism>
<dbReference type="Proteomes" id="UP000236161">
    <property type="component" value="Unassembled WGS sequence"/>
</dbReference>
<dbReference type="PANTHER" id="PTHR45660">
    <property type="entry name" value="HISTONE-LYSINE N-METHYLTRANSFERASE SETMAR"/>
    <property type="match status" value="1"/>
</dbReference>
<dbReference type="SMART" id="SM00466">
    <property type="entry name" value="SRA"/>
    <property type="match status" value="1"/>
</dbReference>
<evidence type="ECO:0000259" key="13">
    <source>
        <dbReference type="PROSITE" id="PS51015"/>
    </source>
</evidence>
<feature type="domain" description="SET" evidence="10">
    <location>
        <begin position="505"/>
        <end position="648"/>
    </location>
</feature>
<dbReference type="PROSITE" id="PS50280">
    <property type="entry name" value="SET"/>
    <property type="match status" value="1"/>
</dbReference>
<feature type="domain" description="Post-SET" evidence="12">
    <location>
        <begin position="662"/>
        <end position="678"/>
    </location>
</feature>
<keyword evidence="5" id="KW-0949">S-adenosyl-L-methionine</keyword>
<keyword evidence="2" id="KW-0158">Chromosome</keyword>
<dbReference type="InterPro" id="IPR007728">
    <property type="entry name" value="Pre-SET_dom"/>
</dbReference>
<dbReference type="EC" id="2.1.1.43" evidence="14"/>
<dbReference type="InterPro" id="IPR051357">
    <property type="entry name" value="H3K9_HMTase_SUVAR3-9"/>
</dbReference>
<dbReference type="SMART" id="SM00508">
    <property type="entry name" value="PostSET"/>
    <property type="match status" value="1"/>
</dbReference>
<accession>A0A2I0AII8</accession>
<evidence type="ECO:0000259" key="10">
    <source>
        <dbReference type="PROSITE" id="PS50280"/>
    </source>
</evidence>
<dbReference type="EMBL" id="KZ451980">
    <property type="protein sequence ID" value="PKA55358.1"/>
    <property type="molecule type" value="Genomic_DNA"/>
</dbReference>
<evidence type="ECO:0000256" key="6">
    <source>
        <dbReference type="ARBA" id="ARBA00022853"/>
    </source>
</evidence>
<evidence type="ECO:0000313" key="14">
    <source>
        <dbReference type="EMBL" id="PKA55358.1"/>
    </source>
</evidence>
<evidence type="ECO:0000259" key="11">
    <source>
        <dbReference type="PROSITE" id="PS50867"/>
    </source>
</evidence>
<evidence type="ECO:0000313" key="15">
    <source>
        <dbReference type="Proteomes" id="UP000236161"/>
    </source>
</evidence>
<dbReference type="Gene3D" id="2.170.270.10">
    <property type="entry name" value="SET domain"/>
    <property type="match status" value="1"/>
</dbReference>
<dbReference type="SUPFAM" id="SSF82199">
    <property type="entry name" value="SET domain"/>
    <property type="match status" value="1"/>
</dbReference>
<keyword evidence="4 14" id="KW-0808">Transferase</keyword>
<dbReference type="SUPFAM" id="SSF88697">
    <property type="entry name" value="PUA domain-like"/>
    <property type="match status" value="1"/>
</dbReference>
<feature type="domain" description="Pre-SET" evidence="11">
    <location>
        <begin position="441"/>
        <end position="502"/>
    </location>
</feature>
<dbReference type="FunFam" id="2.30.280.10:FF:000003">
    <property type="entry name" value="Histone-lysine N-methyltransferase, H3 lysine-9 specific SUVH5"/>
    <property type="match status" value="1"/>
</dbReference>
<evidence type="ECO:0000256" key="8">
    <source>
        <dbReference type="PROSITE-ProRule" id="PRU00358"/>
    </source>
</evidence>
<evidence type="ECO:0000259" key="12">
    <source>
        <dbReference type="PROSITE" id="PS50868"/>
    </source>
</evidence>
<dbReference type="GO" id="GO:0042054">
    <property type="term" value="F:histone methyltransferase activity"/>
    <property type="evidence" value="ECO:0007669"/>
    <property type="project" value="InterPro"/>
</dbReference>
<dbReference type="Pfam" id="PF00856">
    <property type="entry name" value="SET"/>
    <property type="match status" value="1"/>
</dbReference>
<name>A0A2I0AII8_9ASPA</name>
<dbReference type="SMART" id="SM00468">
    <property type="entry name" value="PreSET"/>
    <property type="match status" value="1"/>
</dbReference>
<dbReference type="InterPro" id="IPR003105">
    <property type="entry name" value="SRA_YDG"/>
</dbReference>
<evidence type="ECO:0000256" key="2">
    <source>
        <dbReference type="ARBA" id="ARBA00022454"/>
    </source>
</evidence>
<evidence type="ECO:0000256" key="5">
    <source>
        <dbReference type="ARBA" id="ARBA00022691"/>
    </source>
</evidence>
<dbReference type="OrthoDB" id="5792673at2759"/>